<dbReference type="Gene3D" id="1.10.260.40">
    <property type="entry name" value="lambda repressor-like DNA-binding domains"/>
    <property type="match status" value="1"/>
</dbReference>
<keyword evidence="4" id="KW-1185">Reference proteome</keyword>
<feature type="domain" description="HTH cro/C1-type" evidence="2">
    <location>
        <begin position="8"/>
        <end position="63"/>
    </location>
</feature>
<protein>
    <submittedName>
        <fullName evidence="3">Helix-turn-helix</fullName>
    </submittedName>
</protein>
<evidence type="ECO:0000256" key="1">
    <source>
        <dbReference type="SAM" id="MobiDB-lite"/>
    </source>
</evidence>
<dbReference type="EMBL" id="FSRU01000002">
    <property type="protein sequence ID" value="SIO58320.1"/>
    <property type="molecule type" value="Genomic_DNA"/>
</dbReference>
<dbReference type="SMART" id="SM00530">
    <property type="entry name" value="HTH_XRE"/>
    <property type="match status" value="1"/>
</dbReference>
<gene>
    <name evidence="3" type="ORF">SAMN05444165_4101</name>
</gene>
<accession>A0A1N6KP81</accession>
<organism evidence="3 4">
    <name type="scientific">Paraburkholderia phenazinium</name>
    <dbReference type="NCBI Taxonomy" id="60549"/>
    <lineage>
        <taxon>Bacteria</taxon>
        <taxon>Pseudomonadati</taxon>
        <taxon>Pseudomonadota</taxon>
        <taxon>Betaproteobacteria</taxon>
        <taxon>Burkholderiales</taxon>
        <taxon>Burkholderiaceae</taxon>
        <taxon>Paraburkholderia</taxon>
    </lineage>
</organism>
<evidence type="ECO:0000259" key="2">
    <source>
        <dbReference type="PROSITE" id="PS50943"/>
    </source>
</evidence>
<sequence length="157" mass="17269">MNTWNSRITEARTARRINQRELARLCGVSAPTVSDWESGRIKTLEAENMLKICTVLKVDPFWLVLGPPNGKAPIIEEKSPLSDEAVRLISWVERVDGLGGQARKLFGHIGAALQVAGSLTQAQNSIRDAEMASAEADLTSHIESTEGKERANRKHKP</sequence>
<reference evidence="3 4" key="1">
    <citation type="submission" date="2016-11" db="EMBL/GenBank/DDBJ databases">
        <authorList>
            <person name="Jaros S."/>
            <person name="Januszkiewicz K."/>
            <person name="Wedrychowicz H."/>
        </authorList>
    </citation>
    <scope>NUCLEOTIDE SEQUENCE [LARGE SCALE GENOMIC DNA]</scope>
    <source>
        <strain evidence="3 4">GAS95</strain>
    </source>
</reference>
<dbReference type="GO" id="GO:0003677">
    <property type="term" value="F:DNA binding"/>
    <property type="evidence" value="ECO:0007669"/>
    <property type="project" value="InterPro"/>
</dbReference>
<proteinExistence type="predicted"/>
<dbReference type="RefSeq" id="WP_074298632.1">
    <property type="nucleotide sequence ID" value="NZ_FSRU01000002.1"/>
</dbReference>
<name>A0A1N6KP81_9BURK</name>
<feature type="region of interest" description="Disordered" evidence="1">
    <location>
        <begin position="130"/>
        <end position="157"/>
    </location>
</feature>
<dbReference type="CDD" id="cd00093">
    <property type="entry name" value="HTH_XRE"/>
    <property type="match status" value="1"/>
</dbReference>
<dbReference type="SUPFAM" id="SSF47413">
    <property type="entry name" value="lambda repressor-like DNA-binding domains"/>
    <property type="match status" value="1"/>
</dbReference>
<dbReference type="Proteomes" id="UP000185151">
    <property type="component" value="Unassembled WGS sequence"/>
</dbReference>
<evidence type="ECO:0000313" key="3">
    <source>
        <dbReference type="EMBL" id="SIO58320.1"/>
    </source>
</evidence>
<dbReference type="InterPro" id="IPR010982">
    <property type="entry name" value="Lambda_DNA-bd_dom_sf"/>
</dbReference>
<dbReference type="OrthoDB" id="9788236at2"/>
<dbReference type="Pfam" id="PF01381">
    <property type="entry name" value="HTH_3"/>
    <property type="match status" value="1"/>
</dbReference>
<dbReference type="InterPro" id="IPR001387">
    <property type="entry name" value="Cro/C1-type_HTH"/>
</dbReference>
<feature type="compositionally biased region" description="Basic and acidic residues" evidence="1">
    <location>
        <begin position="138"/>
        <end position="150"/>
    </location>
</feature>
<dbReference type="PROSITE" id="PS50943">
    <property type="entry name" value="HTH_CROC1"/>
    <property type="match status" value="1"/>
</dbReference>
<evidence type="ECO:0000313" key="4">
    <source>
        <dbReference type="Proteomes" id="UP000185151"/>
    </source>
</evidence>
<dbReference type="AlphaFoldDB" id="A0A1N6KP81"/>